<gene>
    <name evidence="4" type="ORF">J2X07_002788</name>
</gene>
<feature type="DNA-binding region" description="H-T-H motif" evidence="2">
    <location>
        <begin position="29"/>
        <end position="48"/>
    </location>
</feature>
<sequence length="228" mass="26688">MKADPVETKMKIAEAAISLFTSQGFKGTTVRQIAKKANVNAALISYHYGGKKGLLEKLITSFFEGYIRKVEIVYHTSNSSTVKGSFIELVEELLYFQQMNLPLARFVYREMTLDSTLVRELMSTYLLKEKYFFQTLFEKGMKKKEFKKQPVDFLTLQFKEMMMMPFLHPLYLNEVFHLSTENEQFIKSYQKWLINWFDKCVCQTERKNSLLSAVHTPLFGSIQEKWGS</sequence>
<dbReference type="InterPro" id="IPR001647">
    <property type="entry name" value="HTH_TetR"/>
</dbReference>
<reference evidence="4 5" key="1">
    <citation type="submission" date="2023-07" db="EMBL/GenBank/DDBJ databases">
        <title>Sorghum-associated microbial communities from plants grown in Nebraska, USA.</title>
        <authorList>
            <person name="Schachtman D."/>
        </authorList>
    </citation>
    <scope>NUCLEOTIDE SEQUENCE [LARGE SCALE GENOMIC DNA]</scope>
    <source>
        <strain evidence="4 5">BE211</strain>
    </source>
</reference>
<dbReference type="EMBL" id="JAVDWA010000004">
    <property type="protein sequence ID" value="MDR7073801.1"/>
    <property type="molecule type" value="Genomic_DNA"/>
</dbReference>
<feature type="domain" description="HTH tetR-type" evidence="3">
    <location>
        <begin position="6"/>
        <end position="66"/>
    </location>
</feature>
<dbReference type="Gene3D" id="1.10.357.10">
    <property type="entry name" value="Tetracycline Repressor, domain 2"/>
    <property type="match status" value="1"/>
</dbReference>
<dbReference type="SUPFAM" id="SSF48498">
    <property type="entry name" value="Tetracyclin repressor-like, C-terminal domain"/>
    <property type="match status" value="1"/>
</dbReference>
<dbReference type="PROSITE" id="PS50977">
    <property type="entry name" value="HTH_TETR_2"/>
    <property type="match status" value="1"/>
</dbReference>
<dbReference type="InterPro" id="IPR050624">
    <property type="entry name" value="HTH-type_Tx_Regulator"/>
</dbReference>
<dbReference type="NCBIfam" id="NF037937">
    <property type="entry name" value="septum_RefZ"/>
    <property type="match status" value="1"/>
</dbReference>
<dbReference type="InterPro" id="IPR009057">
    <property type="entry name" value="Homeodomain-like_sf"/>
</dbReference>
<dbReference type="PRINTS" id="PR00455">
    <property type="entry name" value="HTHTETR"/>
</dbReference>
<evidence type="ECO:0000313" key="4">
    <source>
        <dbReference type="EMBL" id="MDR7073801.1"/>
    </source>
</evidence>
<keyword evidence="1 2" id="KW-0238">DNA-binding</keyword>
<dbReference type="PANTHER" id="PTHR43479:SF11">
    <property type="entry name" value="ACREF_ENVCD OPERON REPRESSOR-RELATED"/>
    <property type="match status" value="1"/>
</dbReference>
<evidence type="ECO:0000313" key="5">
    <source>
        <dbReference type="Proteomes" id="UP001258181"/>
    </source>
</evidence>
<protein>
    <submittedName>
        <fullName evidence="4">AcrR family transcriptional regulator</fullName>
    </submittedName>
</protein>
<proteinExistence type="predicted"/>
<dbReference type="InterPro" id="IPR036271">
    <property type="entry name" value="Tet_transcr_reg_TetR-rel_C_sf"/>
</dbReference>
<organism evidence="4 5">
    <name type="scientific">Fictibacillus barbaricus</name>
    <dbReference type="NCBI Taxonomy" id="182136"/>
    <lineage>
        <taxon>Bacteria</taxon>
        <taxon>Bacillati</taxon>
        <taxon>Bacillota</taxon>
        <taxon>Bacilli</taxon>
        <taxon>Bacillales</taxon>
        <taxon>Fictibacillaceae</taxon>
        <taxon>Fictibacillus</taxon>
    </lineage>
</organism>
<evidence type="ECO:0000259" key="3">
    <source>
        <dbReference type="PROSITE" id="PS50977"/>
    </source>
</evidence>
<evidence type="ECO:0000256" key="1">
    <source>
        <dbReference type="ARBA" id="ARBA00023125"/>
    </source>
</evidence>
<comment type="caution">
    <text evidence="4">The sequence shown here is derived from an EMBL/GenBank/DDBJ whole genome shotgun (WGS) entry which is preliminary data.</text>
</comment>
<dbReference type="RefSeq" id="WP_310259658.1">
    <property type="nucleotide sequence ID" value="NZ_JAVDWA010000004.1"/>
</dbReference>
<keyword evidence="5" id="KW-1185">Reference proteome</keyword>
<name>A0ABU1U341_9BACL</name>
<dbReference type="Proteomes" id="UP001258181">
    <property type="component" value="Unassembled WGS sequence"/>
</dbReference>
<dbReference type="PANTHER" id="PTHR43479">
    <property type="entry name" value="ACREF/ENVCD OPERON REPRESSOR-RELATED"/>
    <property type="match status" value="1"/>
</dbReference>
<dbReference type="SUPFAM" id="SSF46689">
    <property type="entry name" value="Homeodomain-like"/>
    <property type="match status" value="1"/>
</dbReference>
<dbReference type="Pfam" id="PF00440">
    <property type="entry name" value="TetR_N"/>
    <property type="match status" value="1"/>
</dbReference>
<evidence type="ECO:0000256" key="2">
    <source>
        <dbReference type="PROSITE-ProRule" id="PRU00335"/>
    </source>
</evidence>
<accession>A0ABU1U341</accession>